<accession>A0ABX0DB57</accession>
<dbReference type="Proteomes" id="UP000479226">
    <property type="component" value="Unassembled WGS sequence"/>
</dbReference>
<dbReference type="RefSeq" id="WP_165181083.1">
    <property type="nucleotide sequence ID" value="NZ_JAAKZI010000007.1"/>
</dbReference>
<proteinExistence type="predicted"/>
<organism evidence="2 3">
    <name type="scientific">Arthrobacter silviterrae</name>
    <dbReference type="NCBI Taxonomy" id="2026658"/>
    <lineage>
        <taxon>Bacteria</taxon>
        <taxon>Bacillati</taxon>
        <taxon>Actinomycetota</taxon>
        <taxon>Actinomycetes</taxon>
        <taxon>Micrococcales</taxon>
        <taxon>Micrococcaceae</taxon>
        <taxon>Arthrobacter</taxon>
    </lineage>
</organism>
<keyword evidence="3" id="KW-1185">Reference proteome</keyword>
<protein>
    <submittedName>
        <fullName evidence="2">Uncharacterized protein</fullName>
    </submittedName>
</protein>
<feature type="region of interest" description="Disordered" evidence="1">
    <location>
        <begin position="193"/>
        <end position="217"/>
    </location>
</feature>
<evidence type="ECO:0000256" key="1">
    <source>
        <dbReference type="SAM" id="MobiDB-lite"/>
    </source>
</evidence>
<name>A0ABX0DB57_9MICC</name>
<reference evidence="2 3" key="1">
    <citation type="submission" date="2020-02" db="EMBL/GenBank/DDBJ databases">
        <title>Genome sequence of the type strain DSM 27180 of Arthrobacter silviterrae.</title>
        <authorList>
            <person name="Gao J."/>
            <person name="Sun J."/>
        </authorList>
    </citation>
    <scope>NUCLEOTIDE SEQUENCE [LARGE SCALE GENOMIC DNA]</scope>
    <source>
        <strain evidence="2 3">DSM 27180</strain>
    </source>
</reference>
<comment type="caution">
    <text evidence="2">The sequence shown here is derived from an EMBL/GenBank/DDBJ whole genome shotgun (WGS) entry which is preliminary data.</text>
</comment>
<sequence>MPPAESSPEATSAGQETGAAAGIPAGAVALPAGWIALNGPSNVPADGDPKFGKFVTGESSFQHLSSWSNDNMFGITTDPETGKTMQQVAQGTEEKDADGISMAFAFFAETDEGKYGSDPAKVKAAIAATQEKLAATPAAELPKYLVGHKCVSDFQSSTPETREFRRGMAWWCNSAARRPPGMRSKPSTLFFRHPVGNPATNGDQRPQELLGCESRHA</sequence>
<evidence type="ECO:0000313" key="2">
    <source>
        <dbReference type="EMBL" id="NGN82971.1"/>
    </source>
</evidence>
<dbReference type="EMBL" id="JAAKZI010000007">
    <property type="protein sequence ID" value="NGN82971.1"/>
    <property type="molecule type" value="Genomic_DNA"/>
</dbReference>
<evidence type="ECO:0000313" key="3">
    <source>
        <dbReference type="Proteomes" id="UP000479226"/>
    </source>
</evidence>
<gene>
    <name evidence="2" type="ORF">G6N77_05765</name>
</gene>